<dbReference type="GO" id="GO:0016740">
    <property type="term" value="F:transferase activity"/>
    <property type="evidence" value="ECO:0007669"/>
    <property type="project" value="UniProtKB-KW"/>
</dbReference>
<comment type="caution">
    <text evidence="1">The sequence shown here is derived from an EMBL/GenBank/DDBJ whole genome shotgun (WGS) entry which is preliminary data.</text>
</comment>
<dbReference type="AlphaFoldDB" id="A0A0F3GNU1"/>
<dbReference type="Pfam" id="PF08780">
    <property type="entry name" value="NTase_sub_bind"/>
    <property type="match status" value="1"/>
</dbReference>
<gene>
    <name evidence="1" type="ORF">MBAV_004330</name>
</gene>
<reference evidence="1 2" key="1">
    <citation type="submission" date="2015-02" db="EMBL/GenBank/DDBJ databases">
        <title>Single-cell genomics of uncultivated deep-branching MTB reveals a conserved set of magnetosome genes.</title>
        <authorList>
            <person name="Kolinko S."/>
            <person name="Richter M."/>
            <person name="Glockner F.O."/>
            <person name="Brachmann A."/>
            <person name="Schuler D."/>
        </authorList>
    </citation>
    <scope>NUCLEOTIDE SEQUENCE [LARGE SCALE GENOMIC DNA]</scope>
    <source>
        <strain evidence="1">TM-1</strain>
    </source>
</reference>
<dbReference type="EMBL" id="LACI01001872">
    <property type="protein sequence ID" value="KJU83477.1"/>
    <property type="molecule type" value="Genomic_DNA"/>
</dbReference>
<keyword evidence="2" id="KW-1185">Reference proteome</keyword>
<evidence type="ECO:0000313" key="1">
    <source>
        <dbReference type="EMBL" id="KJU83477.1"/>
    </source>
</evidence>
<protein>
    <submittedName>
        <fullName evidence="1">Nucleotidyltransferase substrate binding protein</fullName>
    </submittedName>
</protein>
<name>A0A0F3GNU1_9BACT</name>
<organism evidence="1 2">
    <name type="scientific">Candidatus Magnetobacterium bavaricum</name>
    <dbReference type="NCBI Taxonomy" id="29290"/>
    <lineage>
        <taxon>Bacteria</taxon>
        <taxon>Pseudomonadati</taxon>
        <taxon>Nitrospirota</taxon>
        <taxon>Thermodesulfovibrionia</taxon>
        <taxon>Thermodesulfovibrionales</taxon>
        <taxon>Candidatus Magnetobacteriaceae</taxon>
        <taxon>Candidatus Magnetobacterium</taxon>
    </lineage>
</organism>
<dbReference type="InterPro" id="IPR010235">
    <property type="entry name" value="HepT"/>
</dbReference>
<dbReference type="SUPFAM" id="SSF81593">
    <property type="entry name" value="Nucleotidyltransferase substrate binding subunit/domain"/>
    <property type="match status" value="1"/>
</dbReference>
<accession>A0A0F3GNU1</accession>
<proteinExistence type="predicted"/>
<dbReference type="Gene3D" id="1.20.120.330">
    <property type="entry name" value="Nucleotidyltransferases domain 2"/>
    <property type="match status" value="1"/>
</dbReference>
<evidence type="ECO:0000313" key="2">
    <source>
        <dbReference type="Proteomes" id="UP000033423"/>
    </source>
</evidence>
<sequence>MSEIKNKPANSRYFPGRLAMPLNTEHLNRCIQTLELSLESLRKSEPGSIEYEVFRNATIKGFELTLEVSGKLLRKVLKPFFATPKTVDALVFKDLFRYAARHGICSTDEVQRWLKYRDNRNNTAHDYGAGFAEETLLLLPDLIADARSLMNKLGNVAGN</sequence>
<keyword evidence="1" id="KW-0808">Transferase</keyword>
<dbReference type="Proteomes" id="UP000033423">
    <property type="component" value="Unassembled WGS sequence"/>
</dbReference>